<reference evidence="1 2" key="1">
    <citation type="submission" date="2020-07" db="EMBL/GenBank/DDBJ databases">
        <title>Vallitalea guaymasensis genome.</title>
        <authorList>
            <person name="Postec A."/>
        </authorList>
    </citation>
    <scope>NUCLEOTIDE SEQUENCE [LARGE SCALE GENOMIC DNA]</scope>
    <source>
        <strain evidence="1 2">Ra1766G1</strain>
    </source>
</reference>
<name>A0A8J8SCP7_9FIRM</name>
<dbReference type="KEGG" id="vgu:HYG85_12330"/>
<dbReference type="InterPro" id="IPR018755">
    <property type="entry name" value="Phage_Mu_Gp48"/>
</dbReference>
<dbReference type="AlphaFoldDB" id="A0A8J8SCP7"/>
<dbReference type="Proteomes" id="UP000677305">
    <property type="component" value="Chromosome"/>
</dbReference>
<evidence type="ECO:0000313" key="1">
    <source>
        <dbReference type="EMBL" id="QUH29650.1"/>
    </source>
</evidence>
<dbReference type="EMBL" id="CP058561">
    <property type="protein sequence ID" value="QUH29650.1"/>
    <property type="molecule type" value="Genomic_DNA"/>
</dbReference>
<gene>
    <name evidence="1" type="ORF">HYG85_12330</name>
</gene>
<dbReference type="RefSeq" id="WP_212693665.1">
    <property type="nucleotide sequence ID" value="NZ_CP058561.1"/>
</dbReference>
<keyword evidence="2" id="KW-1185">Reference proteome</keyword>
<evidence type="ECO:0000313" key="2">
    <source>
        <dbReference type="Proteomes" id="UP000677305"/>
    </source>
</evidence>
<accession>A0A8J8SCP7</accession>
<protein>
    <submittedName>
        <fullName evidence="1">DUF2313 domain-containing protein</fullName>
    </submittedName>
</protein>
<proteinExistence type="predicted"/>
<sequence length="180" mass="20792">MNDTDLMKYLPDYYSGIREFQLTMEVEDKKFDDLKAHMKELYNQMFLDTATTGLSNWEKDTGIQDSNSKDTDEDRRSRIRSKIRGIGKIDEQLIKDVVDSWTNGDVEVTFADGKINIKFNSFYGIPSNMKAVKEAIEQIIPAHLGVKYNIKYLLVKDIHDNRTINELQNTKLNLFEGGVI</sequence>
<organism evidence="1 2">
    <name type="scientific">Vallitalea guaymasensis</name>
    <dbReference type="NCBI Taxonomy" id="1185412"/>
    <lineage>
        <taxon>Bacteria</taxon>
        <taxon>Bacillati</taxon>
        <taxon>Bacillota</taxon>
        <taxon>Clostridia</taxon>
        <taxon>Lachnospirales</taxon>
        <taxon>Vallitaleaceae</taxon>
        <taxon>Vallitalea</taxon>
    </lineage>
</organism>
<dbReference type="Pfam" id="PF10076">
    <property type="entry name" value="Phage_Mu_Gp48"/>
    <property type="match status" value="1"/>
</dbReference>